<keyword evidence="6" id="KW-0687">Ribonucleoprotein</keyword>
<reference evidence="8" key="1">
    <citation type="submission" date="2021-01" db="EMBL/GenBank/DDBJ databases">
        <authorList>
            <person name="Eckstrom K.M.E."/>
        </authorList>
    </citation>
    <scope>NUCLEOTIDE SEQUENCE</scope>
    <source>
        <strain evidence="8">UVCC 0001</strain>
    </source>
</reference>
<evidence type="ECO:0000256" key="7">
    <source>
        <dbReference type="SAM" id="MobiDB-lite"/>
    </source>
</evidence>
<comment type="function">
    <text evidence="6">Component of the 90S pre-ribosome involved in the maturation of rRNAs. Required for early cleavages of the pre-RNAs in the 40S ribosomal subunit maturation pathway.</text>
</comment>
<protein>
    <recommendedName>
        <fullName evidence="6">rRNA biogenesis protein RRP36</fullName>
    </recommendedName>
</protein>
<keyword evidence="9" id="KW-1185">Reference proteome</keyword>
<evidence type="ECO:0000313" key="8">
    <source>
        <dbReference type="EMBL" id="KAK2076335.1"/>
    </source>
</evidence>
<dbReference type="InterPro" id="IPR009292">
    <property type="entry name" value="RRP36"/>
</dbReference>
<evidence type="ECO:0000256" key="6">
    <source>
        <dbReference type="RuleBase" id="RU368027"/>
    </source>
</evidence>
<dbReference type="GO" id="GO:0030686">
    <property type="term" value="C:90S preribosome"/>
    <property type="evidence" value="ECO:0007669"/>
    <property type="project" value="TreeGrafter"/>
</dbReference>
<feature type="region of interest" description="Disordered" evidence="7">
    <location>
        <begin position="1"/>
        <end position="76"/>
    </location>
</feature>
<dbReference type="EMBL" id="JASFZW010000010">
    <property type="protein sequence ID" value="KAK2076335.1"/>
    <property type="molecule type" value="Genomic_DNA"/>
</dbReference>
<comment type="caution">
    <text evidence="8">The sequence shown here is derived from an EMBL/GenBank/DDBJ whole genome shotgun (WGS) entry which is preliminary data.</text>
</comment>
<dbReference type="Proteomes" id="UP001255856">
    <property type="component" value="Unassembled WGS sequence"/>
</dbReference>
<dbReference type="PANTHER" id="PTHR21738">
    <property type="entry name" value="RIBOSOMAL RNA PROCESSING PROTEIN 36 HOMOLOG"/>
    <property type="match status" value="1"/>
</dbReference>
<sequence length="236" mass="26370">MRNMRDAPMWDDKADAGRSDLSSDDEPDEVPAFESRKRPRTAGSESDIESVDAYESSSGSSDSEEEALADKVADIPLGRRTELAASGSQGRAALLAKARAARAAEAKRAKRASKHAPAEQSSKKPVPVLRDTMQTTKFKGKDPRFESLSGSFKEDRFRSFYSFLYDEQLPQERRELKAAIKKTKSATKKAQLQADLTRAEQALRTEESRRWKKQFYGDLKVGRDCGQECCFMICDA</sequence>
<dbReference type="PANTHER" id="PTHR21738:SF0">
    <property type="entry name" value="RIBOSOMAL RNA PROCESSING PROTEIN 36 HOMOLOG"/>
    <property type="match status" value="1"/>
</dbReference>
<keyword evidence="4 6" id="KW-0698">rRNA processing</keyword>
<organism evidence="8 9">
    <name type="scientific">Prototheca wickerhamii</name>
    <dbReference type="NCBI Taxonomy" id="3111"/>
    <lineage>
        <taxon>Eukaryota</taxon>
        <taxon>Viridiplantae</taxon>
        <taxon>Chlorophyta</taxon>
        <taxon>core chlorophytes</taxon>
        <taxon>Trebouxiophyceae</taxon>
        <taxon>Chlorellales</taxon>
        <taxon>Chlorellaceae</taxon>
        <taxon>Prototheca</taxon>
    </lineage>
</organism>
<keyword evidence="3 6" id="KW-0690">Ribosome biogenesis</keyword>
<evidence type="ECO:0000313" key="9">
    <source>
        <dbReference type="Proteomes" id="UP001255856"/>
    </source>
</evidence>
<feature type="compositionally biased region" description="Basic and acidic residues" evidence="7">
    <location>
        <begin position="1"/>
        <end position="18"/>
    </location>
</feature>
<feature type="compositionally biased region" description="Acidic residues" evidence="7">
    <location>
        <begin position="22"/>
        <end position="31"/>
    </location>
</feature>
<dbReference type="GO" id="GO:0005730">
    <property type="term" value="C:nucleolus"/>
    <property type="evidence" value="ECO:0007669"/>
    <property type="project" value="UniProtKB-SubCell"/>
</dbReference>
<name>A0AAD9MJC5_PROWI</name>
<comment type="subcellular location">
    <subcellularLocation>
        <location evidence="1 6">Nucleus</location>
        <location evidence="1 6">Nucleolus</location>
    </subcellularLocation>
</comment>
<evidence type="ECO:0000256" key="5">
    <source>
        <dbReference type="ARBA" id="ARBA00023242"/>
    </source>
</evidence>
<accession>A0AAD9MJC5</accession>
<keyword evidence="5 6" id="KW-0539">Nucleus</keyword>
<dbReference type="AlphaFoldDB" id="A0AAD9MJC5"/>
<evidence type="ECO:0000256" key="1">
    <source>
        <dbReference type="ARBA" id="ARBA00004604"/>
    </source>
</evidence>
<proteinExistence type="inferred from homology"/>
<feature type="region of interest" description="Disordered" evidence="7">
    <location>
        <begin position="98"/>
        <end position="145"/>
    </location>
</feature>
<dbReference type="GO" id="GO:0000462">
    <property type="term" value="P:maturation of SSU-rRNA from tricistronic rRNA transcript (SSU-rRNA, 5.8S rRNA, LSU-rRNA)"/>
    <property type="evidence" value="ECO:0007669"/>
    <property type="project" value="TreeGrafter"/>
</dbReference>
<evidence type="ECO:0000256" key="2">
    <source>
        <dbReference type="ARBA" id="ARBA00009418"/>
    </source>
</evidence>
<dbReference type="Pfam" id="PF06102">
    <property type="entry name" value="RRP36"/>
    <property type="match status" value="1"/>
</dbReference>
<comment type="similarity">
    <text evidence="2 6">Belongs to the RRP36 family.</text>
</comment>
<evidence type="ECO:0000256" key="3">
    <source>
        <dbReference type="ARBA" id="ARBA00022517"/>
    </source>
</evidence>
<comment type="subunit">
    <text evidence="6">Associates with 90S and pre-40S pre-ribosomal particles.</text>
</comment>
<gene>
    <name evidence="8" type="ORF">QBZ16_000860</name>
</gene>
<evidence type="ECO:0000256" key="4">
    <source>
        <dbReference type="ARBA" id="ARBA00022552"/>
    </source>
</evidence>